<evidence type="ECO:0000313" key="2">
    <source>
        <dbReference type="EMBL" id="KAI6656866.1"/>
    </source>
</evidence>
<comment type="caution">
    <text evidence="2">The sequence shown here is derived from an EMBL/GenBank/DDBJ whole genome shotgun (WGS) entry which is preliminary data.</text>
</comment>
<dbReference type="InterPro" id="IPR051851">
    <property type="entry name" value="EFR3_Homologs"/>
</dbReference>
<name>A0AAV7K772_9METZ</name>
<gene>
    <name evidence="2" type="ORF">LOD99_16169</name>
</gene>
<dbReference type="Pfam" id="PF21052">
    <property type="entry name" value="EFR3_ARM"/>
    <property type="match status" value="1"/>
</dbReference>
<sequence>MACCLRRSPRHIQLIRALYPQDPLADIPPNNLEQFLFFATTNQTHLEDASDYLAYRLRRKLHKGRERKVEITLKITISLVDKVDPPQLGTLLDSLMQMIQVLLESPEVRYQLDATRLFLHYAVREEPTPSHHRNYQFLVERFGSLAVSGEETRVVSGLQALRGIIRKTSQSDLQPLLWQQLFLSHLLNAFLLNLSQSHSVVGTGLGNSGQGKVKERRLSLHRRSLNLSLLITEPTEDGSSTLSFSLAQTGLQELLDSAQQQSLELCTECFTEYIDGCGPACETDMESVGADLDPIFSFFITSVKDPLRYLVLKAYLRTLSSAKTVPIQLIQEILSFLPSEMKKPRIKMLPSRSTFDSLYIPVMTSPTLLPLNSEAHRHIQPVSDSTNMFKPLCFSPDTPALEIDLPQRIKFCCMPAFSIKSQSSPNRLERDMHIQQLQPDQPKPYVLHSKCSSLSLDNIKTPGSSKFDMELELDYINERSILRLDSISLTLPPLPPLSSHPCTLHQSSLLTGHTNTVRGFLLRGPINLSLLETALSSTADQHTLLYATFSLRDTPSFQLSDERGPLRVEHATISACNPDELLELGLSTDFSHLLFSQNEATQPLIKVCLYSFGSNEHVVVISSPAVVSDFYSITLFTRQFCSIYCQLIKSAKSSVRKPPAKFHTNSPLLSKKKNKELSVLPTKHCPMRSVSISTNNTRFSQTAVHESMLLKFTPLPDCIQAWYRQLLMFSSSDRLVSQARVPHYFSKEGKSAVTKPRLRSAMQKSASDRKPADFLSLEIDNEMTSSFLELMQVRSSHGVPGRDQLFVLSLTAYSLLLAVYFRGLSEHTLTAGVVEKEVTSFAKKSQRVPLQSSLLFNHEKMQLKSAKKRQSLARSEACIFTIGLSNSCRYLCNPLRNLFAPLTYLSYFRVDLNDCYTFYDFLLSIAKSLAFSLTYNHIPIYHVKDALEMKHPEVQFSFLGHNEMEQIYSPEDHFCLGASLGVQDHGVTKLGPHCYMSPLNGRGEERCGLEMIAWEGSDSRNLGGGFKFDPARISKSVVQELRTKLSETIEYVVADLDITILELIKLLHTALHVSDAASLVPCVWEIQDSVTSLLKHSVSRVSTLKQKRKVALRDDDNEFLLQAVLVGLLEKLCACVADYQKKETVVYIVQKLPENSANEEFQLALVECLLKMSAVCRKISRANSLSSNLLETLVNQFSYHSAEVQIGLQKIFQIFLDPLQNAADISLDTNWNTLTELGLKANKASKQEIQIYRRLKEHLYWNLYELCKSCSKPRIVYPEVHRTLAILGLSLGFEVVQEGVYHFLISIQVLAEEDKSLNSETQINLHSLVILTFHFFSRLSADPGFMEHIKELISLRWGSTPYLLPERNFGVETTPKHPPIQCPLSLELLLNPVKIGISAERITKPRRVKRNLTQNESTDLAIEPYPAHRELLDSKTEDPINFTDIKEALDPSQGEYSSTFSESASGRKQAYQVKNSTYEELLLDSESTETGDYRAFVNDVLT</sequence>
<protein>
    <submittedName>
        <fullName evidence="2">Protein EFR3-like protein</fullName>
    </submittedName>
</protein>
<accession>A0AAV7K772</accession>
<dbReference type="GO" id="GO:0005886">
    <property type="term" value="C:plasma membrane"/>
    <property type="evidence" value="ECO:0007669"/>
    <property type="project" value="TreeGrafter"/>
</dbReference>
<dbReference type="InterPro" id="IPR023213">
    <property type="entry name" value="CAT-like_dom_sf"/>
</dbReference>
<dbReference type="PANTHER" id="PTHR12444:SF8">
    <property type="entry name" value="PROTEIN EFR3 HOMOLOG CMP44E"/>
    <property type="match status" value="1"/>
</dbReference>
<feature type="region of interest" description="Disordered" evidence="1">
    <location>
        <begin position="1451"/>
        <end position="1471"/>
    </location>
</feature>
<feature type="compositionally biased region" description="Polar residues" evidence="1">
    <location>
        <begin position="1454"/>
        <end position="1466"/>
    </location>
</feature>
<organism evidence="2 3">
    <name type="scientific">Oopsacas minuta</name>
    <dbReference type="NCBI Taxonomy" id="111878"/>
    <lineage>
        <taxon>Eukaryota</taxon>
        <taxon>Metazoa</taxon>
        <taxon>Porifera</taxon>
        <taxon>Hexactinellida</taxon>
        <taxon>Hexasterophora</taxon>
        <taxon>Lyssacinosida</taxon>
        <taxon>Leucopsacidae</taxon>
        <taxon>Oopsacas</taxon>
    </lineage>
</organism>
<dbReference type="InterPro" id="IPR049152">
    <property type="entry name" value="EFR3-like_ARM"/>
</dbReference>
<keyword evidence="3" id="KW-1185">Reference proteome</keyword>
<dbReference type="EMBL" id="JAKMXF010000133">
    <property type="protein sequence ID" value="KAI6656866.1"/>
    <property type="molecule type" value="Genomic_DNA"/>
</dbReference>
<dbReference type="SUPFAM" id="SSF52777">
    <property type="entry name" value="CoA-dependent acyltransferases"/>
    <property type="match status" value="1"/>
</dbReference>
<dbReference type="GO" id="GO:0072659">
    <property type="term" value="P:protein localization to plasma membrane"/>
    <property type="evidence" value="ECO:0007669"/>
    <property type="project" value="TreeGrafter"/>
</dbReference>
<dbReference type="Gene3D" id="3.30.559.30">
    <property type="entry name" value="Nonribosomal peptide synthetase, condensation domain"/>
    <property type="match status" value="1"/>
</dbReference>
<evidence type="ECO:0000313" key="3">
    <source>
        <dbReference type="Proteomes" id="UP001165289"/>
    </source>
</evidence>
<dbReference type="Proteomes" id="UP001165289">
    <property type="component" value="Unassembled WGS sequence"/>
</dbReference>
<proteinExistence type="predicted"/>
<dbReference type="PANTHER" id="PTHR12444">
    <property type="entry name" value="PROTEIN EFR3 HOMOLOG CMP44E"/>
    <property type="match status" value="1"/>
</dbReference>
<evidence type="ECO:0000256" key="1">
    <source>
        <dbReference type="SAM" id="MobiDB-lite"/>
    </source>
</evidence>
<reference evidence="2 3" key="1">
    <citation type="journal article" date="2023" name="BMC Biol.">
        <title>The compact genome of the sponge Oopsacas minuta (Hexactinellida) is lacking key metazoan core genes.</title>
        <authorList>
            <person name="Santini S."/>
            <person name="Schenkelaars Q."/>
            <person name="Jourda C."/>
            <person name="Duchesne M."/>
            <person name="Belahbib H."/>
            <person name="Rocher C."/>
            <person name="Selva M."/>
            <person name="Riesgo A."/>
            <person name="Vervoort M."/>
            <person name="Leys S.P."/>
            <person name="Kodjabachian L."/>
            <person name="Le Bivic A."/>
            <person name="Borchiellini C."/>
            <person name="Claverie J.M."/>
            <person name="Renard E."/>
        </authorList>
    </citation>
    <scope>NUCLEOTIDE SEQUENCE [LARGE SCALE GENOMIC DNA]</scope>
    <source>
        <strain evidence="2">SPO-2</strain>
    </source>
</reference>
<dbReference type="Gene3D" id="3.30.559.10">
    <property type="entry name" value="Chloramphenicol acetyltransferase-like domain"/>
    <property type="match status" value="1"/>
</dbReference>